<keyword evidence="1" id="KW-0732">Signal</keyword>
<dbReference type="GO" id="GO:0016740">
    <property type="term" value="F:transferase activity"/>
    <property type="evidence" value="ECO:0007669"/>
    <property type="project" value="UniProtKB-KW"/>
</dbReference>
<dbReference type="InterPro" id="IPR032696">
    <property type="entry name" value="SQ_cyclase_C"/>
</dbReference>
<evidence type="ECO:0000313" key="3">
    <source>
        <dbReference type="EMBL" id="QDT90147.1"/>
    </source>
</evidence>
<accession>A0A517VAW6</accession>
<dbReference type="Gene3D" id="1.50.10.20">
    <property type="match status" value="1"/>
</dbReference>
<dbReference type="RefSeq" id="WP_145225890.1">
    <property type="nucleotide sequence ID" value="NZ_CP036343.1"/>
</dbReference>
<dbReference type="KEGG" id="gax:Pan161_17960"/>
<protein>
    <submittedName>
        <fullName evidence="3">Prenyltransferase and squalene oxidase repeat protein</fullName>
    </submittedName>
</protein>
<evidence type="ECO:0000259" key="2">
    <source>
        <dbReference type="Pfam" id="PF13243"/>
    </source>
</evidence>
<dbReference type="Pfam" id="PF13243">
    <property type="entry name" value="SQHop_cyclase_C"/>
    <property type="match status" value="1"/>
</dbReference>
<feature type="signal peptide" evidence="1">
    <location>
        <begin position="1"/>
        <end position="23"/>
    </location>
</feature>
<proteinExistence type="predicted"/>
<evidence type="ECO:0000313" key="4">
    <source>
        <dbReference type="Proteomes" id="UP000316855"/>
    </source>
</evidence>
<dbReference type="Proteomes" id="UP000316855">
    <property type="component" value="Chromosome"/>
</dbReference>
<evidence type="ECO:0000256" key="1">
    <source>
        <dbReference type="SAM" id="SignalP"/>
    </source>
</evidence>
<name>A0A517VAW6_9PLAN</name>
<feature type="domain" description="Squalene cyclase C-terminal" evidence="2">
    <location>
        <begin position="222"/>
        <end position="299"/>
    </location>
</feature>
<sequence precursor="true">MNRICFSSSILILAIGIPVISQAGEQAERTTQIRKAIQKSIPLLETASAGSTRERKCFTCHNQALAVLVLDEARQRGFKIDQANFQLQVDHTAQHLKRGLGNYRAGKGQGGGPDTASYALWTLETAGQKPDEVTTAVTGYLLERDKGRPHWTRNSTRPPSMSSDANTNYFVIRALQTFGSESQQPEISARIAEARKWLLDLKPASTEERVFQLRCLQILSIDDAIQQTSINGLLKLQNTDGGWSQLPEMQSDAYATGTVLVALLRSHLIDADEPAIRKGIQYLVDTQQNDGSWHVISHAKPFQTYFETGFPYGKNQFISVTASSWATVALLLTQPKVD</sequence>
<dbReference type="InterPro" id="IPR008930">
    <property type="entry name" value="Terpenoid_cyclase/PrenylTrfase"/>
</dbReference>
<dbReference type="SUPFAM" id="SSF48239">
    <property type="entry name" value="Terpenoid cyclases/Protein prenyltransferases"/>
    <property type="match status" value="1"/>
</dbReference>
<keyword evidence="4" id="KW-1185">Reference proteome</keyword>
<gene>
    <name evidence="3" type="ORF">Pan161_17960</name>
</gene>
<dbReference type="AlphaFoldDB" id="A0A517VAW6"/>
<dbReference type="EMBL" id="CP036343">
    <property type="protein sequence ID" value="QDT90147.1"/>
    <property type="molecule type" value="Genomic_DNA"/>
</dbReference>
<feature type="chain" id="PRO_5022198983" evidence="1">
    <location>
        <begin position="24"/>
        <end position="338"/>
    </location>
</feature>
<organism evidence="3 4">
    <name type="scientific">Gimesia algae</name>
    <dbReference type="NCBI Taxonomy" id="2527971"/>
    <lineage>
        <taxon>Bacteria</taxon>
        <taxon>Pseudomonadati</taxon>
        <taxon>Planctomycetota</taxon>
        <taxon>Planctomycetia</taxon>
        <taxon>Planctomycetales</taxon>
        <taxon>Planctomycetaceae</taxon>
        <taxon>Gimesia</taxon>
    </lineage>
</organism>
<keyword evidence="3" id="KW-0808">Transferase</keyword>
<reference evidence="3 4" key="1">
    <citation type="submission" date="2019-02" db="EMBL/GenBank/DDBJ databases">
        <title>Deep-cultivation of Planctomycetes and their phenomic and genomic characterization uncovers novel biology.</title>
        <authorList>
            <person name="Wiegand S."/>
            <person name="Jogler M."/>
            <person name="Boedeker C."/>
            <person name="Pinto D."/>
            <person name="Vollmers J."/>
            <person name="Rivas-Marin E."/>
            <person name="Kohn T."/>
            <person name="Peeters S.H."/>
            <person name="Heuer A."/>
            <person name="Rast P."/>
            <person name="Oberbeckmann S."/>
            <person name="Bunk B."/>
            <person name="Jeske O."/>
            <person name="Meyerdierks A."/>
            <person name="Storesund J.E."/>
            <person name="Kallscheuer N."/>
            <person name="Luecker S."/>
            <person name="Lage O.M."/>
            <person name="Pohl T."/>
            <person name="Merkel B.J."/>
            <person name="Hornburger P."/>
            <person name="Mueller R.-W."/>
            <person name="Bruemmer F."/>
            <person name="Labrenz M."/>
            <person name="Spormann A.M."/>
            <person name="Op den Camp H."/>
            <person name="Overmann J."/>
            <person name="Amann R."/>
            <person name="Jetten M.S.M."/>
            <person name="Mascher T."/>
            <person name="Medema M.H."/>
            <person name="Devos D.P."/>
            <person name="Kaster A.-K."/>
            <person name="Ovreas L."/>
            <person name="Rohde M."/>
            <person name="Galperin M.Y."/>
            <person name="Jogler C."/>
        </authorList>
    </citation>
    <scope>NUCLEOTIDE SEQUENCE [LARGE SCALE GENOMIC DNA]</scope>
    <source>
        <strain evidence="3 4">Pan161</strain>
    </source>
</reference>
<dbReference type="OrthoDB" id="263958at2"/>